<reference evidence="1 2" key="1">
    <citation type="journal article" date="2021" name="J. Hered.">
        <title>A chromosome-level genome assembly of the parasitoid wasp, Cotesia glomerata (Hymenoptera: Braconidae).</title>
        <authorList>
            <person name="Pinto B.J."/>
            <person name="Weis J.J."/>
            <person name="Gamble T."/>
            <person name="Ode P.J."/>
            <person name="Paul R."/>
            <person name="Zaspel J.M."/>
        </authorList>
    </citation>
    <scope>NUCLEOTIDE SEQUENCE [LARGE SCALE GENOMIC DNA]</scope>
    <source>
        <strain evidence="1">CgM1</strain>
    </source>
</reference>
<evidence type="ECO:0000313" key="1">
    <source>
        <dbReference type="EMBL" id="KAH0545669.1"/>
    </source>
</evidence>
<name>A0AAV7I1Q3_COTGL</name>
<comment type="caution">
    <text evidence="1">The sequence shown here is derived from an EMBL/GenBank/DDBJ whole genome shotgun (WGS) entry which is preliminary data.</text>
</comment>
<gene>
    <name evidence="1" type="ORF">KQX54_002195</name>
</gene>
<dbReference type="Proteomes" id="UP000826195">
    <property type="component" value="Unassembled WGS sequence"/>
</dbReference>
<evidence type="ECO:0000313" key="2">
    <source>
        <dbReference type="Proteomes" id="UP000826195"/>
    </source>
</evidence>
<organism evidence="1 2">
    <name type="scientific">Cotesia glomerata</name>
    <name type="common">Lepidopteran parasitic wasp</name>
    <name type="synonym">Apanteles glomeratus</name>
    <dbReference type="NCBI Taxonomy" id="32391"/>
    <lineage>
        <taxon>Eukaryota</taxon>
        <taxon>Metazoa</taxon>
        <taxon>Ecdysozoa</taxon>
        <taxon>Arthropoda</taxon>
        <taxon>Hexapoda</taxon>
        <taxon>Insecta</taxon>
        <taxon>Pterygota</taxon>
        <taxon>Neoptera</taxon>
        <taxon>Endopterygota</taxon>
        <taxon>Hymenoptera</taxon>
        <taxon>Apocrita</taxon>
        <taxon>Ichneumonoidea</taxon>
        <taxon>Braconidae</taxon>
        <taxon>Microgastrinae</taxon>
        <taxon>Cotesia</taxon>
    </lineage>
</organism>
<dbReference type="AlphaFoldDB" id="A0AAV7I1Q3"/>
<dbReference type="EMBL" id="JAHXZJ010002237">
    <property type="protein sequence ID" value="KAH0545669.1"/>
    <property type="molecule type" value="Genomic_DNA"/>
</dbReference>
<proteinExistence type="predicted"/>
<accession>A0AAV7I1Q3</accession>
<sequence length="145" mass="16908">MASYSGKRPTETKPNDPFYAMFPQNCIKKTIAVWLLRNLSIAEPIESENPMTILKYFLSINEENFWSAINRCPDCTAYIIFEAHMRRWRRKDVQSANAAVQENDLDIDMLFECNSENQSGLFSSRELLRCKRMINLFDGNKVVKN</sequence>
<keyword evidence="2" id="KW-1185">Reference proteome</keyword>
<protein>
    <submittedName>
        <fullName evidence="1">Uncharacterized protein</fullName>
    </submittedName>
</protein>